<proteinExistence type="evidence at transcript level"/>
<evidence type="ECO:0000256" key="1">
    <source>
        <dbReference type="SAM" id="Phobius"/>
    </source>
</evidence>
<organism evidence="2">
    <name type="scientific">Phallusia mammillata</name>
    <dbReference type="NCBI Taxonomy" id="59560"/>
    <lineage>
        <taxon>Eukaryota</taxon>
        <taxon>Metazoa</taxon>
        <taxon>Chordata</taxon>
        <taxon>Tunicata</taxon>
        <taxon>Ascidiacea</taxon>
        <taxon>Phlebobranchia</taxon>
        <taxon>Ascidiidae</taxon>
        <taxon>Phallusia</taxon>
    </lineage>
</organism>
<feature type="transmembrane region" description="Helical" evidence="1">
    <location>
        <begin position="20"/>
        <end position="44"/>
    </location>
</feature>
<feature type="transmembrane region" description="Helical" evidence="1">
    <location>
        <begin position="283"/>
        <end position="307"/>
    </location>
</feature>
<dbReference type="AlphaFoldDB" id="A0A6F9DI52"/>
<sequence>MAGANTSANFTEPSYSSAVWISLQTFVCLFTFCQAYILVCLLLYEQRHTPSGNTSPSNSQSADASTNVAQKYKKQPTSKIWLRRFTILACINALIKSATNEIDLFLGSKSVKGCLAFAYLTVCAYGGSLFFITMFLWLRQATVQSHRSLRSLPGTKIRIRFGRFLLILLILVFIALFILSFVTMRVKPSTHGCIFADIGMVSQSARSTAGLAFTLFFQPAFAILLLYPFLKKLPKSSSQNPTMTCQPKIMNVIKRSLITLLVIIITDIGTIVASFLLVTKPCVWLSVVYDANSLIGVLSVIIAYPNWRVRLALNRARFKRKPDSNRMRELSTA</sequence>
<gene>
    <name evidence="2" type="primary">LOC101242726-001</name>
</gene>
<keyword evidence="1" id="KW-1133">Transmembrane helix</keyword>
<accession>A0A6F9DI52</accession>
<feature type="transmembrane region" description="Helical" evidence="1">
    <location>
        <begin position="209"/>
        <end position="230"/>
    </location>
</feature>
<keyword evidence="1" id="KW-0472">Membrane</keyword>
<dbReference type="EMBL" id="LR787240">
    <property type="protein sequence ID" value="CAB3263102.1"/>
    <property type="molecule type" value="mRNA"/>
</dbReference>
<feature type="transmembrane region" description="Helical" evidence="1">
    <location>
        <begin position="159"/>
        <end position="182"/>
    </location>
</feature>
<evidence type="ECO:0000313" key="2">
    <source>
        <dbReference type="EMBL" id="CAB3263102.1"/>
    </source>
</evidence>
<feature type="transmembrane region" description="Helical" evidence="1">
    <location>
        <begin position="257"/>
        <end position="277"/>
    </location>
</feature>
<feature type="transmembrane region" description="Helical" evidence="1">
    <location>
        <begin position="81"/>
        <end position="98"/>
    </location>
</feature>
<keyword evidence="1" id="KW-0812">Transmembrane</keyword>
<protein>
    <submittedName>
        <fullName evidence="2">Uncharacterized protein LOC101242726</fullName>
    </submittedName>
</protein>
<name>A0A6F9DI52_9ASCI</name>
<feature type="transmembrane region" description="Helical" evidence="1">
    <location>
        <begin position="118"/>
        <end position="138"/>
    </location>
</feature>
<reference evidence="2" key="1">
    <citation type="submission" date="2020-04" db="EMBL/GenBank/DDBJ databases">
        <authorList>
            <person name="Neveu A P."/>
        </authorList>
    </citation>
    <scope>NUCLEOTIDE SEQUENCE</scope>
    <source>
        <tissue evidence="2">Whole embryo</tissue>
    </source>
</reference>